<dbReference type="AlphaFoldDB" id="A0A7H0H740"/>
<gene>
    <name evidence="3" type="ORF">H9L22_02510</name>
</gene>
<dbReference type="RefSeq" id="WP_187721466.1">
    <property type="nucleotide sequence ID" value="NZ_BAABBL010000001.1"/>
</dbReference>
<dbReference type="KEGG" id="tdf:H9L22_02510"/>
<feature type="transmembrane region" description="Helical" evidence="1">
    <location>
        <begin position="65"/>
        <end position="84"/>
    </location>
</feature>
<feature type="transmembrane region" description="Helical" evidence="1">
    <location>
        <begin position="162"/>
        <end position="182"/>
    </location>
</feature>
<evidence type="ECO:0000313" key="4">
    <source>
        <dbReference type="Proteomes" id="UP000516117"/>
    </source>
</evidence>
<dbReference type="GO" id="GO:0016020">
    <property type="term" value="C:membrane"/>
    <property type="evidence" value="ECO:0007669"/>
    <property type="project" value="InterPro"/>
</dbReference>
<dbReference type="InterPro" id="IPR000045">
    <property type="entry name" value="Prepilin_IV_endopep_pep"/>
</dbReference>
<organism evidence="3 4">
    <name type="scientific">Tessaracoccus defluvii</name>
    <dbReference type="NCBI Taxonomy" id="1285901"/>
    <lineage>
        <taxon>Bacteria</taxon>
        <taxon>Bacillati</taxon>
        <taxon>Actinomycetota</taxon>
        <taxon>Actinomycetes</taxon>
        <taxon>Propionibacteriales</taxon>
        <taxon>Propionibacteriaceae</taxon>
        <taxon>Tessaracoccus</taxon>
    </lineage>
</organism>
<evidence type="ECO:0000259" key="2">
    <source>
        <dbReference type="Pfam" id="PF01478"/>
    </source>
</evidence>
<feature type="transmembrane region" description="Helical" evidence="1">
    <location>
        <begin position="194"/>
        <end position="214"/>
    </location>
</feature>
<protein>
    <submittedName>
        <fullName evidence="3">Prepilin peptidase</fullName>
    </submittedName>
</protein>
<proteinExistence type="predicted"/>
<dbReference type="Proteomes" id="UP000516117">
    <property type="component" value="Chromosome"/>
</dbReference>
<feature type="domain" description="Prepilin type IV endopeptidase peptidase" evidence="2">
    <location>
        <begin position="78"/>
        <end position="178"/>
    </location>
</feature>
<sequence length="216" mass="22532">MALAISLTVAAVAGLTWWFAVPRVRIDDPEAPDLVALVTPRSFVLVSLAALAAAQVLWIAPAWTWVLLVPYLAFGTPLVAVDWATTWLPRRLQQVAATALVPGAVFLGVTDPGALVWAVVGAAVAFGFFLAAWRLSGQLGFGDVLLAGTVGLVAGQSGPQQLALALLLGSALGVVVGVVHRLRRVRHPELPSYFAYGPTLWLGVPAAYAVAPLLSG</sequence>
<keyword evidence="1" id="KW-1133">Transmembrane helix</keyword>
<keyword evidence="1" id="KW-0472">Membrane</keyword>
<dbReference type="GO" id="GO:0004190">
    <property type="term" value="F:aspartic-type endopeptidase activity"/>
    <property type="evidence" value="ECO:0007669"/>
    <property type="project" value="InterPro"/>
</dbReference>
<reference evidence="3 4" key="1">
    <citation type="submission" date="2020-08" db="EMBL/GenBank/DDBJ databases">
        <title>Genome sequence of Tessaracoccus defluvii JCM 17540T.</title>
        <authorList>
            <person name="Hyun D.-W."/>
            <person name="Bae J.-W."/>
        </authorList>
    </citation>
    <scope>NUCLEOTIDE SEQUENCE [LARGE SCALE GENOMIC DNA]</scope>
    <source>
        <strain evidence="3 4">JCM 17540</strain>
    </source>
</reference>
<name>A0A7H0H740_9ACTN</name>
<accession>A0A7H0H740</accession>
<evidence type="ECO:0000313" key="3">
    <source>
        <dbReference type="EMBL" id="QNP56356.1"/>
    </source>
</evidence>
<feature type="transmembrane region" description="Helical" evidence="1">
    <location>
        <begin position="42"/>
        <end position="60"/>
    </location>
</feature>
<feature type="transmembrane region" description="Helical" evidence="1">
    <location>
        <begin position="114"/>
        <end position="132"/>
    </location>
</feature>
<dbReference type="Pfam" id="PF01478">
    <property type="entry name" value="Peptidase_A24"/>
    <property type="match status" value="1"/>
</dbReference>
<dbReference type="EMBL" id="CP060789">
    <property type="protein sequence ID" value="QNP56356.1"/>
    <property type="molecule type" value="Genomic_DNA"/>
</dbReference>
<keyword evidence="4" id="KW-1185">Reference proteome</keyword>
<keyword evidence="1" id="KW-0812">Transmembrane</keyword>
<evidence type="ECO:0000256" key="1">
    <source>
        <dbReference type="SAM" id="Phobius"/>
    </source>
</evidence>